<proteinExistence type="predicted"/>
<sequence>MITLSQRSVIALLCRVILGVILIYASIDKIVHPAEFAKAIGNYNVLPFGLENLLGIVLPILELLVGICLVLGIMLDGSAIIAAGMMIVFIIALSQAMIRGIDINCGCFKVTVENAGQQVGIRRIIEDFLFLGMSLMVLSRGERKWELYPKS</sequence>
<feature type="transmembrane region" description="Helical" evidence="5">
    <location>
        <begin position="53"/>
        <end position="73"/>
    </location>
</feature>
<keyword evidence="4 5" id="KW-0472">Membrane</keyword>
<evidence type="ECO:0000256" key="1">
    <source>
        <dbReference type="ARBA" id="ARBA00004141"/>
    </source>
</evidence>
<reference evidence="7" key="1">
    <citation type="submission" date="2015-10" db="EMBL/GenBank/DDBJ databases">
        <authorList>
            <person name="Gilbert D.G."/>
        </authorList>
    </citation>
    <scope>NUCLEOTIDE SEQUENCE</scope>
</reference>
<gene>
    <name evidence="7" type="ORF">MGWOODY_Mmi2269</name>
</gene>
<keyword evidence="2 5" id="KW-0812">Transmembrane</keyword>
<protein>
    <submittedName>
        <fullName evidence="7">Methylamine utilization protein MauE, putative</fullName>
    </submittedName>
</protein>
<evidence type="ECO:0000313" key="7">
    <source>
        <dbReference type="EMBL" id="CUV10294.1"/>
    </source>
</evidence>
<evidence type="ECO:0000256" key="2">
    <source>
        <dbReference type="ARBA" id="ARBA00022692"/>
    </source>
</evidence>
<keyword evidence="3 5" id="KW-1133">Transmembrane helix</keyword>
<evidence type="ECO:0000256" key="3">
    <source>
        <dbReference type="ARBA" id="ARBA00022989"/>
    </source>
</evidence>
<evidence type="ECO:0000256" key="5">
    <source>
        <dbReference type="SAM" id="Phobius"/>
    </source>
</evidence>
<accession>A0A160VLA6</accession>
<evidence type="ECO:0000256" key="4">
    <source>
        <dbReference type="ARBA" id="ARBA00023136"/>
    </source>
</evidence>
<name>A0A160VLA6_9ZZZZ</name>
<organism evidence="7">
    <name type="scientific">hydrothermal vent metagenome</name>
    <dbReference type="NCBI Taxonomy" id="652676"/>
    <lineage>
        <taxon>unclassified sequences</taxon>
        <taxon>metagenomes</taxon>
        <taxon>ecological metagenomes</taxon>
    </lineage>
</organism>
<evidence type="ECO:0000259" key="6">
    <source>
        <dbReference type="Pfam" id="PF07291"/>
    </source>
</evidence>
<dbReference type="GO" id="GO:0030416">
    <property type="term" value="P:methylamine metabolic process"/>
    <property type="evidence" value="ECO:0007669"/>
    <property type="project" value="InterPro"/>
</dbReference>
<dbReference type="EMBL" id="FAXC01000390">
    <property type="protein sequence ID" value="CUV10294.1"/>
    <property type="molecule type" value="Genomic_DNA"/>
</dbReference>
<feature type="transmembrane region" description="Helical" evidence="5">
    <location>
        <begin position="80"/>
        <end position="98"/>
    </location>
</feature>
<dbReference type="Pfam" id="PF07291">
    <property type="entry name" value="MauE"/>
    <property type="match status" value="1"/>
</dbReference>
<feature type="transmembrane region" description="Helical" evidence="5">
    <location>
        <begin position="9"/>
        <end position="27"/>
    </location>
</feature>
<dbReference type="GO" id="GO:0016020">
    <property type="term" value="C:membrane"/>
    <property type="evidence" value="ECO:0007669"/>
    <property type="project" value="UniProtKB-SubCell"/>
</dbReference>
<dbReference type="AlphaFoldDB" id="A0A160VLA6"/>
<comment type="subcellular location">
    <subcellularLocation>
        <location evidence="1">Membrane</location>
        <topology evidence="1">Multi-pass membrane protein</topology>
    </subcellularLocation>
</comment>
<feature type="domain" description="Methylamine utilisation protein MauE" evidence="6">
    <location>
        <begin position="8"/>
        <end position="138"/>
    </location>
</feature>
<dbReference type="InterPro" id="IPR009908">
    <property type="entry name" value="Methylamine_util_MauE"/>
</dbReference>